<keyword evidence="2" id="KW-1185">Reference proteome</keyword>
<name>A0A397SP39_9GLOM</name>
<dbReference type="OrthoDB" id="550575at2759"/>
<evidence type="ECO:0000313" key="2">
    <source>
        <dbReference type="Proteomes" id="UP000265703"/>
    </source>
</evidence>
<dbReference type="Proteomes" id="UP000265703">
    <property type="component" value="Unassembled WGS sequence"/>
</dbReference>
<gene>
    <name evidence="1" type="ORF">C1645_879076</name>
</gene>
<dbReference type="SUPFAM" id="SSF52047">
    <property type="entry name" value="RNI-like"/>
    <property type="match status" value="1"/>
</dbReference>
<comment type="caution">
    <text evidence="1">The sequence shown here is derived from an EMBL/GenBank/DDBJ whole genome shotgun (WGS) entry which is preliminary data.</text>
</comment>
<dbReference type="EMBL" id="QKYT01000403">
    <property type="protein sequence ID" value="RIA85805.1"/>
    <property type="molecule type" value="Genomic_DNA"/>
</dbReference>
<dbReference type="InterPro" id="IPR032675">
    <property type="entry name" value="LRR_dom_sf"/>
</dbReference>
<evidence type="ECO:0000313" key="1">
    <source>
        <dbReference type="EMBL" id="RIA85805.1"/>
    </source>
</evidence>
<reference evidence="1 2" key="1">
    <citation type="submission" date="2018-06" db="EMBL/GenBank/DDBJ databases">
        <title>Comparative genomics reveals the genomic features of Rhizophagus irregularis, R. cerebriforme, R. diaphanum and Gigaspora rosea, and their symbiotic lifestyle signature.</title>
        <authorList>
            <person name="Morin E."/>
            <person name="San Clemente H."/>
            <person name="Chen E.C.H."/>
            <person name="De La Providencia I."/>
            <person name="Hainaut M."/>
            <person name="Kuo A."/>
            <person name="Kohler A."/>
            <person name="Murat C."/>
            <person name="Tang N."/>
            <person name="Roy S."/>
            <person name="Loubradou J."/>
            <person name="Henrissat B."/>
            <person name="Grigoriev I.V."/>
            <person name="Corradi N."/>
            <person name="Roux C."/>
            <person name="Martin F.M."/>
        </authorList>
    </citation>
    <scope>NUCLEOTIDE SEQUENCE [LARGE SCALE GENOMIC DNA]</scope>
    <source>
        <strain evidence="1 2">DAOM 227022</strain>
    </source>
</reference>
<protein>
    <recommendedName>
        <fullName evidence="3">F-box domain-containing protein</fullName>
    </recommendedName>
</protein>
<dbReference type="SUPFAM" id="SSF81383">
    <property type="entry name" value="F-box domain"/>
    <property type="match status" value="1"/>
</dbReference>
<organism evidence="1 2">
    <name type="scientific">Glomus cerebriforme</name>
    <dbReference type="NCBI Taxonomy" id="658196"/>
    <lineage>
        <taxon>Eukaryota</taxon>
        <taxon>Fungi</taxon>
        <taxon>Fungi incertae sedis</taxon>
        <taxon>Mucoromycota</taxon>
        <taxon>Glomeromycotina</taxon>
        <taxon>Glomeromycetes</taxon>
        <taxon>Glomerales</taxon>
        <taxon>Glomeraceae</taxon>
        <taxon>Glomus</taxon>
    </lineage>
</organism>
<proteinExistence type="predicted"/>
<dbReference type="InterPro" id="IPR036047">
    <property type="entry name" value="F-box-like_dom_sf"/>
</dbReference>
<accession>A0A397SP39</accession>
<dbReference type="Gene3D" id="3.80.10.10">
    <property type="entry name" value="Ribonuclease Inhibitor"/>
    <property type="match status" value="1"/>
</dbReference>
<evidence type="ECO:0008006" key="3">
    <source>
        <dbReference type="Google" id="ProtNLM"/>
    </source>
</evidence>
<dbReference type="AlphaFoldDB" id="A0A397SP39"/>
<sequence length="459" mass="53959">MSQLPADCLEEIFEYLEDDQITLNSCLLINHLWCEVSVGILWKKIRNFNTLIECMSNESKEILHRNGIFISTLTLNPPMFNYASFCKFLSVDDVYYNIRRLLKETSISSEHNIYVVSQEIFKLLMSQITSLKKLTIFDLSLRQNTTFTSYPGAKNCLRDLSELHCRSNVYHEFFDRLSQICHNIQILYISFKKAISNGLMDLISAQQNLKCLIMEQFFEYINLGGLITKIPNTLTKLDIFGGDHYIPLSFISKLSNLQELVLSFYHSDALEDFKILQYINFPQLKSLKFRYKCPSYDFLIKFLEINGRNLKELYISESNDSLNSIIIEFCPNLRKLYTEFTIYELETLKMLFNNCKYLESIKIYCKGCFSEKDLFEIIAKYSPKTFHELELNYSYNSKSELLPEELESFFMSWANRIPHKPLSLIIVDDECSFEKNEENMKIIEKYIKLGVVRNLNIKL</sequence>